<feature type="compositionally biased region" description="Gly residues" evidence="1">
    <location>
        <begin position="249"/>
        <end position="281"/>
    </location>
</feature>
<gene>
    <name evidence="3" type="ORF">HGI39_27110</name>
</gene>
<dbReference type="InterPro" id="IPR032675">
    <property type="entry name" value="LRR_dom_sf"/>
</dbReference>
<evidence type="ECO:0000256" key="1">
    <source>
        <dbReference type="SAM" id="MobiDB-lite"/>
    </source>
</evidence>
<feature type="compositionally biased region" description="Low complexity" evidence="1">
    <location>
        <begin position="282"/>
        <end position="292"/>
    </location>
</feature>
<feature type="domain" description="BIG2" evidence="2">
    <location>
        <begin position="308"/>
        <end position="385"/>
    </location>
</feature>
<evidence type="ECO:0000259" key="2">
    <source>
        <dbReference type="SMART" id="SM00635"/>
    </source>
</evidence>
<dbReference type="PANTHER" id="PTHR45661:SF3">
    <property type="entry name" value="IG-LIKE DOMAIN-CONTAINING PROTEIN"/>
    <property type="match status" value="1"/>
</dbReference>
<feature type="domain" description="BIG2" evidence="2">
    <location>
        <begin position="160"/>
        <end position="237"/>
    </location>
</feature>
<dbReference type="EMBL" id="JABAGV010000332">
    <property type="protein sequence ID" value="MBC2478275.1"/>
    <property type="molecule type" value="Genomic_DNA"/>
</dbReference>
<evidence type="ECO:0000313" key="4">
    <source>
        <dbReference type="Proteomes" id="UP001194098"/>
    </source>
</evidence>
<comment type="caution">
    <text evidence="3">The sequence shown here is derived from an EMBL/GenBank/DDBJ whole genome shotgun (WGS) entry which is preliminary data.</text>
</comment>
<dbReference type="SUPFAM" id="SSF49373">
    <property type="entry name" value="Invasin/intimin cell-adhesion fragments"/>
    <property type="match status" value="2"/>
</dbReference>
<dbReference type="SMART" id="SM00635">
    <property type="entry name" value="BID_2"/>
    <property type="match status" value="2"/>
</dbReference>
<proteinExistence type="predicted"/>
<dbReference type="Gene3D" id="2.60.40.2700">
    <property type="match status" value="1"/>
</dbReference>
<feature type="region of interest" description="Disordered" evidence="1">
    <location>
        <begin position="246"/>
        <end position="298"/>
    </location>
</feature>
<dbReference type="Gene3D" id="3.80.10.10">
    <property type="entry name" value="Ribonuclease Inhibitor"/>
    <property type="match status" value="1"/>
</dbReference>
<feature type="non-terminal residue" evidence="3">
    <location>
        <position position="1"/>
    </location>
</feature>
<reference evidence="3" key="1">
    <citation type="submission" date="2020-04" db="EMBL/GenBank/DDBJ databases">
        <authorList>
            <person name="Brown S."/>
        </authorList>
    </citation>
    <scope>NUCLEOTIDE SEQUENCE</scope>
    <source>
        <strain evidence="3">DJ015</strain>
    </source>
</reference>
<dbReference type="InterPro" id="IPR053139">
    <property type="entry name" value="Surface_bspA-like"/>
</dbReference>
<accession>A0AAW3WHH0</accession>
<protein>
    <submittedName>
        <fullName evidence="3">Leucine-rich repeat protein</fullName>
    </submittedName>
</protein>
<dbReference type="InterPro" id="IPR008964">
    <property type="entry name" value="Invasin/intimin_cell_adhesion"/>
</dbReference>
<dbReference type="SUPFAM" id="SSF52058">
    <property type="entry name" value="L domain-like"/>
    <property type="match status" value="1"/>
</dbReference>
<sequence>IGIKAFCNCYDLEGITIPESVTSIGGGAFLMCDNLKSITLPSNLTSIEPSTFVGCDKLTSINLPKNLKSIGNGAFAECNSLDNITIPEGTKSIDKFAFDNCTLLKSVFIPNSVTYIGENAFDGCNDAIFYVNSGEQKQRLIDSGVNGSKIVVANQPQKLQVTNISLSLNNLDCVIGDKKTLTETVTPSGATDQTVTWSSSNNNVVAVDQNGNINAVGAGSATITCTANDGSGISATCAVTVIGQSSTGSTGGNSGIGNTGGTGNTGGNGSSGNTGGTGNTGGNSSSGNTGSTGNTGGNSGIINLTNVKVAGITIGGNSSIGAKGGTLILTPNITPSNATNKNVTWTSNNPSVATVNAQGVVTAIANGTAAIIATATDGSGITVNTLITVTGQTASSTGSDSILESVSISGTEEVSHRLKANVRYTGTEPSLDYKWQRADTRDGEYTDISGADEKEYRLKSSDRNKYIKVIVTATINGT</sequence>
<dbReference type="Gene3D" id="2.60.40.1080">
    <property type="match status" value="2"/>
</dbReference>
<organism evidence="3 4">
    <name type="scientific">Clostridium beijerinckii</name>
    <name type="common">Clostridium MP</name>
    <dbReference type="NCBI Taxonomy" id="1520"/>
    <lineage>
        <taxon>Bacteria</taxon>
        <taxon>Bacillati</taxon>
        <taxon>Bacillota</taxon>
        <taxon>Clostridia</taxon>
        <taxon>Eubacteriales</taxon>
        <taxon>Clostridiaceae</taxon>
        <taxon>Clostridium</taxon>
    </lineage>
</organism>
<evidence type="ECO:0000313" key="3">
    <source>
        <dbReference type="EMBL" id="MBC2478275.1"/>
    </source>
</evidence>
<dbReference type="AlphaFoldDB" id="A0AAW3WHH0"/>
<dbReference type="InterPro" id="IPR026906">
    <property type="entry name" value="LRR_5"/>
</dbReference>
<dbReference type="InterPro" id="IPR003343">
    <property type="entry name" value="Big_2"/>
</dbReference>
<reference evidence="3" key="2">
    <citation type="journal article" date="2022" name="Nat. Biotechnol.">
        <title>Carbon-negative production of acetone and isopropanol by gas fermentation at industrial pilot scale.</title>
        <authorList>
            <person name="Liew F.E."/>
            <person name="Nogle R."/>
            <person name="Abdalla T."/>
            <person name="Rasor B.J."/>
            <person name="Canter C."/>
            <person name="Jensen R.O."/>
            <person name="Wang L."/>
            <person name="Strutz J."/>
            <person name="Chirania P."/>
            <person name="De Tissera S."/>
            <person name="Mueller A.P."/>
            <person name="Ruan Z."/>
            <person name="Gao A."/>
            <person name="Tran L."/>
            <person name="Engle N.L."/>
            <person name="Bromley J.C."/>
            <person name="Daniell J."/>
            <person name="Conrado R."/>
            <person name="Tschaplinski T.J."/>
            <person name="Giannone R.J."/>
            <person name="Hettich R.L."/>
            <person name="Karim A.S."/>
            <person name="Simpson S.D."/>
            <person name="Brown S.D."/>
            <person name="Leang C."/>
            <person name="Jewett M.C."/>
            <person name="Kopke M."/>
        </authorList>
    </citation>
    <scope>NUCLEOTIDE SEQUENCE</scope>
    <source>
        <strain evidence="3">DJ015</strain>
    </source>
</reference>
<dbReference type="Proteomes" id="UP001194098">
    <property type="component" value="Unassembled WGS sequence"/>
</dbReference>
<dbReference type="PANTHER" id="PTHR45661">
    <property type="entry name" value="SURFACE ANTIGEN"/>
    <property type="match status" value="1"/>
</dbReference>
<name>A0AAW3WHH0_CLOBE</name>
<dbReference type="RefSeq" id="WP_185687250.1">
    <property type="nucleotide sequence ID" value="NZ_JABAGV010000332.1"/>
</dbReference>
<dbReference type="Pfam" id="PF13306">
    <property type="entry name" value="LRR_5"/>
    <property type="match status" value="1"/>
</dbReference>
<dbReference type="Pfam" id="PF02368">
    <property type="entry name" value="Big_2"/>
    <property type="match status" value="2"/>
</dbReference>
<feature type="non-terminal residue" evidence="3">
    <location>
        <position position="478"/>
    </location>
</feature>